<feature type="compositionally biased region" description="Low complexity" evidence="2">
    <location>
        <begin position="336"/>
        <end position="345"/>
    </location>
</feature>
<reference evidence="4" key="1">
    <citation type="submission" date="2023-07" db="EMBL/GenBank/DDBJ databases">
        <title>A chromosome-level genome assembly of Lolium multiflorum.</title>
        <authorList>
            <person name="Chen Y."/>
            <person name="Copetti D."/>
            <person name="Kolliker R."/>
            <person name="Studer B."/>
        </authorList>
    </citation>
    <scope>NUCLEOTIDE SEQUENCE</scope>
    <source>
        <strain evidence="4">02402/16</strain>
        <tissue evidence="4">Leaf</tissue>
    </source>
</reference>
<feature type="region of interest" description="Disordered" evidence="2">
    <location>
        <begin position="258"/>
        <end position="430"/>
    </location>
</feature>
<keyword evidence="5" id="KW-1185">Reference proteome</keyword>
<feature type="domain" description="Transposase (putative) gypsy type" evidence="3">
    <location>
        <begin position="2"/>
        <end position="69"/>
    </location>
</feature>
<sequence>MVVTKALVERGFSFTPSDLFTEILKAYRLRPHNISPNSILAINNHVTLCEGHLRVTPELSLFQYYFSVKKEKVPQTSSLATCRTITFKLRPGRIYPHTDRHESARYWSGGFFYLKDVSDPASARVLPAFKDGPASETPAWTQCPHLSESPQLTRAVSWICKLAEDGLSGKDLTMSWFTKRIQPLQHQDRLMFHYTERDDLMRASKDNLSSDAVDKRIRVLIKIPRDLRIHVCNIDIHTNGSGIALEELEEKDIGTLVRVPHSGTNDPEAASDVEVPETSGPAKRKRAAPSGPAPKRARETPSAAATRRAEKEKQRLKQIDTSKQSQPNIDQFFMTSSKSSGSKIPKNPKKKAKPSPASVPVTPEVEVPPKASSSAKPDAKDVINLDDLPEEPNTESGKGESNKGASSPQPPPEQPDVTSAEAPADDAEKKLLLSRATEQLAKRPSIDELAAELEVLKAERESLQKFLKESSEKETREKKELEEKHAQATVELADKLKKSKQWIKALVTKAKTYETEAENIDKLIFPCLGFEWTKEAAHSRTEAYEDAWNSINNFLQACRGIAKSLNLKRAGTTVIDRMTKLMRMVPDLIKDWQASSSRGIASLTLAMCKAHFPAMDFADVARGVPKGTNIKVALAETQGYDRLLAERLNHSF</sequence>
<evidence type="ECO:0000259" key="3">
    <source>
        <dbReference type="Pfam" id="PF04195"/>
    </source>
</evidence>
<dbReference type="AlphaFoldDB" id="A0AAD8RLW1"/>
<feature type="compositionally biased region" description="Low complexity" evidence="2">
    <location>
        <begin position="354"/>
        <end position="369"/>
    </location>
</feature>
<proteinExistence type="predicted"/>
<dbReference type="Proteomes" id="UP001231189">
    <property type="component" value="Unassembled WGS sequence"/>
</dbReference>
<accession>A0AAD8RLW1</accession>
<evidence type="ECO:0000256" key="2">
    <source>
        <dbReference type="SAM" id="MobiDB-lite"/>
    </source>
</evidence>
<feature type="compositionally biased region" description="Polar residues" evidence="2">
    <location>
        <begin position="321"/>
        <end position="335"/>
    </location>
</feature>
<feature type="compositionally biased region" description="Basic and acidic residues" evidence="2">
    <location>
        <begin position="307"/>
        <end position="320"/>
    </location>
</feature>
<dbReference type="PANTHER" id="PTHR33026">
    <property type="entry name" value="OS06G0360600 PROTEIN"/>
    <property type="match status" value="1"/>
</dbReference>
<dbReference type="Pfam" id="PF04195">
    <property type="entry name" value="Transposase_28"/>
    <property type="match status" value="1"/>
</dbReference>
<keyword evidence="1" id="KW-0175">Coiled coil</keyword>
<gene>
    <name evidence="4" type="ORF">QYE76_001713</name>
</gene>
<evidence type="ECO:0000313" key="4">
    <source>
        <dbReference type="EMBL" id="KAK1627398.1"/>
    </source>
</evidence>
<dbReference type="PANTHER" id="PTHR33026:SF7">
    <property type="entry name" value="OS03G0100275 PROTEIN"/>
    <property type="match status" value="1"/>
</dbReference>
<organism evidence="4 5">
    <name type="scientific">Lolium multiflorum</name>
    <name type="common">Italian ryegrass</name>
    <name type="synonym">Lolium perenne subsp. multiflorum</name>
    <dbReference type="NCBI Taxonomy" id="4521"/>
    <lineage>
        <taxon>Eukaryota</taxon>
        <taxon>Viridiplantae</taxon>
        <taxon>Streptophyta</taxon>
        <taxon>Embryophyta</taxon>
        <taxon>Tracheophyta</taxon>
        <taxon>Spermatophyta</taxon>
        <taxon>Magnoliopsida</taxon>
        <taxon>Liliopsida</taxon>
        <taxon>Poales</taxon>
        <taxon>Poaceae</taxon>
        <taxon>BOP clade</taxon>
        <taxon>Pooideae</taxon>
        <taxon>Poodae</taxon>
        <taxon>Poeae</taxon>
        <taxon>Poeae Chloroplast Group 2 (Poeae type)</taxon>
        <taxon>Loliodinae</taxon>
        <taxon>Loliinae</taxon>
        <taxon>Lolium</taxon>
    </lineage>
</organism>
<evidence type="ECO:0000313" key="5">
    <source>
        <dbReference type="Proteomes" id="UP001231189"/>
    </source>
</evidence>
<dbReference type="EMBL" id="JAUUTY010000005">
    <property type="protein sequence ID" value="KAK1627398.1"/>
    <property type="molecule type" value="Genomic_DNA"/>
</dbReference>
<protein>
    <recommendedName>
        <fullName evidence="3">Transposase (putative) gypsy type domain-containing protein</fullName>
    </recommendedName>
</protein>
<evidence type="ECO:0000256" key="1">
    <source>
        <dbReference type="SAM" id="Coils"/>
    </source>
</evidence>
<name>A0AAD8RLW1_LOLMU</name>
<comment type="caution">
    <text evidence="4">The sequence shown here is derived from an EMBL/GenBank/DDBJ whole genome shotgun (WGS) entry which is preliminary data.</text>
</comment>
<feature type="coiled-coil region" evidence="1">
    <location>
        <begin position="446"/>
        <end position="498"/>
    </location>
</feature>
<dbReference type="InterPro" id="IPR007321">
    <property type="entry name" value="Transposase_28"/>
</dbReference>